<evidence type="ECO:0000256" key="2">
    <source>
        <dbReference type="ARBA" id="ARBA00023136"/>
    </source>
</evidence>
<sequence length="501" mass="53874">MSTASLDKPAEVIQSVVDQPTDEVELELGETTGEGDKGAEKSLSVASQQKASWRNCGGCLRTPRRRLCCAVSSCCAFALAVVLAVCLPLFWPQDPTWQLTKLELADPMALQVLIGAFQGMSGDSNSTMPPLTFLAEVDLHNPNRIGADAGRGEFAVSFKGMKFGKGYCLPSHVPAGANVLIAANVSVQLYPEVAQELAAEVMANEFVITVHVSGHTIVQAPFGIQMFCSVECDIDSEVTQLLGPTPQNIMKEKRCKYEYKMSRLLTQKSSIHLRDSRDGFSPTAEHRFEFLPSSFYADASHPHVTHCKSPMPIRALKLTRRPQVEIQFEVCGSYIIGIRVSRCVEIVGMDCALDFGSAPFGGQSHTVAGMAQDASASKSAVIGKMTSVLRLAKDRANEGLGKVKEMKERAQERAHRFTIGSGPAAGAGQLFGSGSPVSSVDHKKVERLIALGFTAAAARHALRAPRQDMKEVQIPKSHFSVGIWTSQNGLGHGPASSITSS</sequence>
<evidence type="ECO:0000256" key="1">
    <source>
        <dbReference type="ARBA" id="ARBA00004370"/>
    </source>
</evidence>
<gene>
    <name evidence="4" type="ORF">PGLA1383_LOCUS39497</name>
</gene>
<dbReference type="InterPro" id="IPR044839">
    <property type="entry name" value="NDR1-like"/>
</dbReference>
<proteinExistence type="predicted"/>
<evidence type="ECO:0000313" key="4">
    <source>
        <dbReference type="EMBL" id="CAE8621982.1"/>
    </source>
</evidence>
<dbReference type="Proteomes" id="UP000654075">
    <property type="component" value="Unassembled WGS sequence"/>
</dbReference>
<keyword evidence="3" id="KW-0812">Transmembrane</keyword>
<name>A0A813GAM6_POLGL</name>
<evidence type="ECO:0000256" key="3">
    <source>
        <dbReference type="SAM" id="Phobius"/>
    </source>
</evidence>
<comment type="caution">
    <text evidence="4">The sequence shown here is derived from an EMBL/GenBank/DDBJ whole genome shotgun (WGS) entry which is preliminary data.</text>
</comment>
<keyword evidence="2 3" id="KW-0472">Membrane</keyword>
<dbReference type="GO" id="GO:0098542">
    <property type="term" value="P:defense response to other organism"/>
    <property type="evidence" value="ECO:0007669"/>
    <property type="project" value="InterPro"/>
</dbReference>
<dbReference type="PANTHER" id="PTHR31234:SF2">
    <property type="entry name" value="OS05G0199100 PROTEIN"/>
    <property type="match status" value="1"/>
</dbReference>
<feature type="transmembrane region" description="Helical" evidence="3">
    <location>
        <begin position="67"/>
        <end position="91"/>
    </location>
</feature>
<protein>
    <recommendedName>
        <fullName evidence="6">Late embryogenesis abundant protein LEA-2 subgroup domain-containing protein</fullName>
    </recommendedName>
</protein>
<dbReference type="GO" id="GO:0016020">
    <property type="term" value="C:membrane"/>
    <property type="evidence" value="ECO:0007669"/>
    <property type="project" value="UniProtKB-SubCell"/>
</dbReference>
<dbReference type="EMBL" id="CAJNNV010027861">
    <property type="protein sequence ID" value="CAE8621982.1"/>
    <property type="molecule type" value="Genomic_DNA"/>
</dbReference>
<dbReference type="AlphaFoldDB" id="A0A813GAM6"/>
<keyword evidence="5" id="KW-1185">Reference proteome</keyword>
<organism evidence="4 5">
    <name type="scientific">Polarella glacialis</name>
    <name type="common">Dinoflagellate</name>
    <dbReference type="NCBI Taxonomy" id="89957"/>
    <lineage>
        <taxon>Eukaryota</taxon>
        <taxon>Sar</taxon>
        <taxon>Alveolata</taxon>
        <taxon>Dinophyceae</taxon>
        <taxon>Suessiales</taxon>
        <taxon>Suessiaceae</taxon>
        <taxon>Polarella</taxon>
    </lineage>
</organism>
<dbReference type="PANTHER" id="PTHR31234">
    <property type="entry name" value="LATE EMBRYOGENESIS ABUNDANT (LEA) HYDROXYPROLINE-RICH GLYCOPROTEIN FAMILY"/>
    <property type="match status" value="1"/>
</dbReference>
<comment type="subcellular location">
    <subcellularLocation>
        <location evidence="1">Membrane</location>
    </subcellularLocation>
</comment>
<evidence type="ECO:0008006" key="6">
    <source>
        <dbReference type="Google" id="ProtNLM"/>
    </source>
</evidence>
<accession>A0A813GAM6</accession>
<evidence type="ECO:0000313" key="5">
    <source>
        <dbReference type="Proteomes" id="UP000654075"/>
    </source>
</evidence>
<reference evidence="4" key="1">
    <citation type="submission" date="2021-02" db="EMBL/GenBank/DDBJ databases">
        <authorList>
            <person name="Dougan E. K."/>
            <person name="Rhodes N."/>
            <person name="Thang M."/>
            <person name="Chan C."/>
        </authorList>
    </citation>
    <scope>NUCLEOTIDE SEQUENCE</scope>
</reference>
<keyword evidence="3" id="KW-1133">Transmembrane helix</keyword>